<reference evidence="1 2" key="1">
    <citation type="journal article" date="2013" name="Genome Biol.">
        <title>Comparative genomics of the core and accessory genomes of 48 Sinorhizobium strains comprising five genospecies.</title>
        <authorList>
            <person name="Sugawara M."/>
            <person name="Epstein B."/>
            <person name="Badgley B.D."/>
            <person name="Unno T."/>
            <person name="Xu L."/>
            <person name="Reese J."/>
            <person name="Gyaneshwar P."/>
            <person name="Denny R."/>
            <person name="Mudge J."/>
            <person name="Bharti A.K."/>
            <person name="Farmer A.D."/>
            <person name="May G.D."/>
            <person name="Woodward J.E."/>
            <person name="Medigue C."/>
            <person name="Vallenet D."/>
            <person name="Lajus A."/>
            <person name="Rouy Z."/>
            <person name="Martinez-Vaz B."/>
            <person name="Tiffin P."/>
            <person name="Young N.D."/>
            <person name="Sadowsky M.J."/>
        </authorList>
    </citation>
    <scope>NUCLEOTIDE SEQUENCE [LARGE SCALE GENOMIC DNA]</scope>
    <source>
        <strain evidence="1 2">USDA4894</strain>
    </source>
</reference>
<dbReference type="Gene3D" id="3.90.245.10">
    <property type="entry name" value="Ribonucleoside hydrolase-like"/>
    <property type="match status" value="1"/>
</dbReference>
<dbReference type="InterPro" id="IPR036452">
    <property type="entry name" value="Ribo_hydro-like"/>
</dbReference>
<gene>
    <name evidence="1" type="ORF">GHK62_29165</name>
</gene>
<organism evidence="1 2">
    <name type="scientific">Sinorhizobium terangae</name>
    <dbReference type="NCBI Taxonomy" id="110322"/>
    <lineage>
        <taxon>Bacteria</taxon>
        <taxon>Pseudomonadati</taxon>
        <taxon>Pseudomonadota</taxon>
        <taxon>Alphaproteobacteria</taxon>
        <taxon>Hyphomicrobiales</taxon>
        <taxon>Rhizobiaceae</taxon>
        <taxon>Sinorhizobium/Ensifer group</taxon>
        <taxon>Sinorhizobium</taxon>
    </lineage>
</organism>
<dbReference type="RefSeq" id="WP_153442434.1">
    <property type="nucleotide sequence ID" value="NZ_JACIGA010000037.1"/>
</dbReference>
<dbReference type="OrthoDB" id="9797882at2"/>
<evidence type="ECO:0000313" key="2">
    <source>
        <dbReference type="Proteomes" id="UP000439983"/>
    </source>
</evidence>
<accession>A0A6N7LN14</accession>
<dbReference type="EMBL" id="WITC01000123">
    <property type="protein sequence ID" value="MQX18660.1"/>
    <property type="molecule type" value="Genomic_DNA"/>
</dbReference>
<protein>
    <recommendedName>
        <fullName evidence="3">Nucleoside hydrolase</fullName>
    </recommendedName>
</protein>
<evidence type="ECO:0008006" key="3">
    <source>
        <dbReference type="Google" id="ProtNLM"/>
    </source>
</evidence>
<name>A0A6N7LN14_SINTE</name>
<comment type="caution">
    <text evidence="1">The sequence shown here is derived from an EMBL/GenBank/DDBJ whole genome shotgun (WGS) entry which is preliminary data.</text>
</comment>
<dbReference type="SUPFAM" id="SSF53590">
    <property type="entry name" value="Nucleoside hydrolase"/>
    <property type="match status" value="1"/>
</dbReference>
<dbReference type="GO" id="GO:0016799">
    <property type="term" value="F:hydrolase activity, hydrolyzing N-glycosyl compounds"/>
    <property type="evidence" value="ECO:0007669"/>
    <property type="project" value="InterPro"/>
</dbReference>
<evidence type="ECO:0000313" key="1">
    <source>
        <dbReference type="EMBL" id="MQX18660.1"/>
    </source>
</evidence>
<keyword evidence="2" id="KW-1185">Reference proteome</keyword>
<dbReference type="Proteomes" id="UP000439983">
    <property type="component" value="Unassembled WGS sequence"/>
</dbReference>
<sequence>MTIRLLHQTDLFRPYEDPDDHWDLACVYALAASGQLELGGVLVDFPPGDSPARSPDVTGIAQLSYLTGLPTHMAVGSSVPYTHDRASLATLSRRDRAGAEFLLNYLRESEGPAYISIVGSCRDLAIAAKLDPDVFRNKCAGIYLNAGAGHPEIAKQGGTEYNVVLNAAAYAATFDIPCPIYWMPCHETVFKEWLDYRVQQFGTYYRFKQGDVLPKLSSVLQSYFTYSLEGRTDARYLQPLLTPRHDTSAVRTLQEYRNMWCTAGFFHMVSQAVDKAGKIIAVSNVDDAVFGFRPVHIKCDPNGVTTWKDAGSESNRFLFEVKDLDSYASAMTVAMTTLLGAIQ</sequence>
<dbReference type="AlphaFoldDB" id="A0A6N7LN14"/>
<proteinExistence type="predicted"/>